<dbReference type="CDD" id="cd14099">
    <property type="entry name" value="STKc_PLK"/>
    <property type="match status" value="1"/>
</dbReference>
<dbReference type="GO" id="GO:0005524">
    <property type="term" value="F:ATP binding"/>
    <property type="evidence" value="ECO:0007669"/>
    <property type="project" value="UniProtKB-UniRule"/>
</dbReference>
<dbReference type="GO" id="GO:0000776">
    <property type="term" value="C:kinetochore"/>
    <property type="evidence" value="ECO:0007669"/>
    <property type="project" value="TreeGrafter"/>
</dbReference>
<feature type="domain" description="POLO box" evidence="16">
    <location>
        <begin position="436"/>
        <end position="515"/>
    </location>
</feature>
<sequence>MKAAMPITSKAVPANADAAAAQRAKNPTIPAVIVNSQSRISYNCGKFLGKGGFAFCYEVTSSDASDCRTLACKIVSKKLLVKDSQKEKMIQEIEIHRKLSHEHLVKFYDSFADQENMYILLELCSRRSLMELHRRRKLVTVPEAQYFMRQIVSGCQYLHSNKIIHRDLKLGNVFLNSKLWVKIGDFGLATQVNRDGEQKKTMCGTPNYLAPEVLNKQGHSFEVDVWSLGCILYTLVVGRPPFESPSLKETYVRIKNNNFKIPSSLNPVVAAFIRSMLQSQPQLRPSVFAMPHDPFFSLQPILPSLPESVLTVTPRLDDPARQALRNIRNTSAIAAEDEEMRPQEQQEKKDQVRPTNAAGKAGLSEAASNNPPAVVLQPRENSNGQLLPSRQTDKVNQQMLFEQLATLLASPTAQAGPVSKEQMSDAEDPASTPIYWVGKWVDYSDKYGLGYQLCDNSVGVLFNDCTKLILSANQQNIQYYKRDNRELFFNKNEAPPAELQKKMLLLEYFRTYMMEHLLTTGQDMAPKESDKFARLPVLSAWFRTKHAMVMYLNNGILQLNFFKDHTKIILCPNMEAVSYIDEKRVFTTYRFRLLAIHGMTAALTERLNFAKEMLDRMLRAELCGNGRVKAPDALIPTTK</sequence>
<reference evidence="17 18" key="1">
    <citation type="submission" date="2017-06" db="EMBL/GenBank/DDBJ databases">
        <title>A platform for efficient transgenesis in Macrostomum lignano, a flatworm model organism for stem cell research.</title>
        <authorList>
            <person name="Berezikov E."/>
        </authorList>
    </citation>
    <scope>NUCLEOTIDE SEQUENCE [LARGE SCALE GENOMIC DNA]</scope>
    <source>
        <strain evidence="17">DV1</strain>
        <tissue evidence="17">Whole organism</tissue>
    </source>
</reference>
<dbReference type="InterPro" id="IPR000959">
    <property type="entry name" value="POLO_box_dom"/>
</dbReference>
<evidence type="ECO:0000256" key="1">
    <source>
        <dbReference type="ARBA" id="ARBA00004300"/>
    </source>
</evidence>
<dbReference type="FunFam" id="3.30.1120.30:FF:000001">
    <property type="entry name" value="Serine/threonine-protein kinase PLK"/>
    <property type="match status" value="1"/>
</dbReference>
<feature type="compositionally biased region" description="Polar residues" evidence="14">
    <location>
        <begin position="379"/>
        <end position="388"/>
    </location>
</feature>
<comment type="catalytic activity">
    <reaction evidence="10 13">
        <text>L-threonyl-[protein] + ATP = O-phospho-L-threonyl-[protein] + ADP + H(+)</text>
        <dbReference type="Rhea" id="RHEA:46608"/>
        <dbReference type="Rhea" id="RHEA-COMP:11060"/>
        <dbReference type="Rhea" id="RHEA-COMP:11605"/>
        <dbReference type="ChEBI" id="CHEBI:15378"/>
        <dbReference type="ChEBI" id="CHEBI:30013"/>
        <dbReference type="ChEBI" id="CHEBI:30616"/>
        <dbReference type="ChEBI" id="CHEBI:61977"/>
        <dbReference type="ChEBI" id="CHEBI:456216"/>
        <dbReference type="EC" id="2.7.11.21"/>
    </reaction>
</comment>
<evidence type="ECO:0000259" key="15">
    <source>
        <dbReference type="PROSITE" id="PS50011"/>
    </source>
</evidence>
<dbReference type="InterPro" id="IPR011009">
    <property type="entry name" value="Kinase-like_dom_sf"/>
</dbReference>
<evidence type="ECO:0000256" key="5">
    <source>
        <dbReference type="ARBA" id="ARBA00022737"/>
    </source>
</evidence>
<dbReference type="InterPro" id="IPR033695">
    <property type="entry name" value="POLO_box_2"/>
</dbReference>
<comment type="caution">
    <text evidence="17">The sequence shown here is derived from an EMBL/GenBank/DDBJ whole genome shotgun (WGS) entry which is preliminary data.</text>
</comment>
<comment type="catalytic activity">
    <reaction evidence="11">
        <text>L-seryl-[protein] + ATP = O-phospho-L-seryl-[protein] + ADP + H(+)</text>
        <dbReference type="Rhea" id="RHEA:17989"/>
        <dbReference type="Rhea" id="RHEA-COMP:9863"/>
        <dbReference type="Rhea" id="RHEA-COMP:11604"/>
        <dbReference type="ChEBI" id="CHEBI:15378"/>
        <dbReference type="ChEBI" id="CHEBI:29999"/>
        <dbReference type="ChEBI" id="CHEBI:30616"/>
        <dbReference type="ChEBI" id="CHEBI:83421"/>
        <dbReference type="ChEBI" id="CHEBI:456216"/>
        <dbReference type="EC" id="2.7.11.21"/>
    </reaction>
</comment>
<evidence type="ECO:0000256" key="2">
    <source>
        <dbReference type="ARBA" id="ARBA00022490"/>
    </source>
</evidence>
<dbReference type="Gene3D" id="1.10.510.10">
    <property type="entry name" value="Transferase(Phosphotransferase) domain 1"/>
    <property type="match status" value="1"/>
</dbReference>
<dbReference type="Pfam" id="PF00659">
    <property type="entry name" value="POLO_box"/>
    <property type="match status" value="2"/>
</dbReference>
<organism evidence="17 18">
    <name type="scientific">Macrostomum lignano</name>
    <dbReference type="NCBI Taxonomy" id="282301"/>
    <lineage>
        <taxon>Eukaryota</taxon>
        <taxon>Metazoa</taxon>
        <taxon>Spiralia</taxon>
        <taxon>Lophotrochozoa</taxon>
        <taxon>Platyhelminthes</taxon>
        <taxon>Rhabditophora</taxon>
        <taxon>Macrostomorpha</taxon>
        <taxon>Macrostomida</taxon>
        <taxon>Macrostomidae</taxon>
        <taxon>Macrostomum</taxon>
    </lineage>
</organism>
<evidence type="ECO:0000256" key="9">
    <source>
        <dbReference type="ARBA" id="ARBA00023212"/>
    </source>
</evidence>
<comment type="subcellular location">
    <subcellularLocation>
        <location evidence="1">Cytoplasm</location>
        <location evidence="1">Cytoskeleton</location>
        <location evidence="1">Microtubule organizing center</location>
        <location evidence="1">Centrosome</location>
    </subcellularLocation>
</comment>
<dbReference type="STRING" id="282301.A0A267GLZ1"/>
<evidence type="ECO:0000313" key="17">
    <source>
        <dbReference type="EMBL" id="PAA87038.1"/>
    </source>
</evidence>
<keyword evidence="2" id="KW-0963">Cytoplasm</keyword>
<dbReference type="GO" id="GO:0004674">
    <property type="term" value="F:protein serine/threonine kinase activity"/>
    <property type="evidence" value="ECO:0007669"/>
    <property type="project" value="UniProtKB-KW"/>
</dbReference>
<keyword evidence="9" id="KW-0206">Cytoskeleton</keyword>
<evidence type="ECO:0000256" key="7">
    <source>
        <dbReference type="ARBA" id="ARBA00022777"/>
    </source>
</evidence>
<dbReference type="FunFam" id="3.30.200.20:FF:000091">
    <property type="entry name" value="Serine/threonine-protein kinase PLK"/>
    <property type="match status" value="1"/>
</dbReference>
<dbReference type="GO" id="GO:0000922">
    <property type="term" value="C:spindle pole"/>
    <property type="evidence" value="ECO:0007669"/>
    <property type="project" value="TreeGrafter"/>
</dbReference>
<dbReference type="GO" id="GO:0005737">
    <property type="term" value="C:cytoplasm"/>
    <property type="evidence" value="ECO:0007669"/>
    <property type="project" value="TreeGrafter"/>
</dbReference>
<keyword evidence="5" id="KW-0677">Repeat</keyword>
<feature type="domain" description="POLO box" evidence="16">
    <location>
        <begin position="537"/>
        <end position="619"/>
    </location>
</feature>
<dbReference type="InterPro" id="IPR000719">
    <property type="entry name" value="Prot_kinase_dom"/>
</dbReference>
<dbReference type="Pfam" id="PF00069">
    <property type="entry name" value="Pkinase"/>
    <property type="match status" value="1"/>
</dbReference>
<protein>
    <recommendedName>
        <fullName evidence="13">Serine/threonine-protein kinase PLK</fullName>
        <ecNumber evidence="13">2.7.11.21</ecNumber>
    </recommendedName>
    <alternativeName>
        <fullName evidence="13">Polo-like kinase</fullName>
    </alternativeName>
</protein>
<dbReference type="SUPFAM" id="SSF56112">
    <property type="entry name" value="Protein kinase-like (PK-like)"/>
    <property type="match status" value="1"/>
</dbReference>
<dbReference type="EMBL" id="NIVC01000251">
    <property type="protein sequence ID" value="PAA87038.1"/>
    <property type="molecule type" value="Genomic_DNA"/>
</dbReference>
<dbReference type="PROSITE" id="PS50078">
    <property type="entry name" value="POLO_BOX"/>
    <property type="match status" value="2"/>
</dbReference>
<dbReference type="InterPro" id="IPR017441">
    <property type="entry name" value="Protein_kinase_ATP_BS"/>
</dbReference>
<dbReference type="SMART" id="SM00220">
    <property type="entry name" value="S_TKc"/>
    <property type="match status" value="1"/>
</dbReference>
<gene>
    <name evidence="17" type="ORF">BOX15_Mlig030906g1</name>
</gene>
<dbReference type="Gene3D" id="3.30.1120.30">
    <property type="entry name" value="POLO box domain"/>
    <property type="match status" value="2"/>
</dbReference>
<feature type="domain" description="Protein kinase" evidence="15">
    <location>
        <begin position="42"/>
        <end position="296"/>
    </location>
</feature>
<dbReference type="FunFam" id="1.10.510.10:FF:000571">
    <property type="entry name" value="Maternal embryonic leucine zipper kinase"/>
    <property type="match status" value="1"/>
</dbReference>
<dbReference type="PANTHER" id="PTHR24345:SF93">
    <property type="entry name" value="SERINE_THREONINE-PROTEIN KINASE PLK1"/>
    <property type="match status" value="1"/>
</dbReference>
<dbReference type="PROSITE" id="PS00107">
    <property type="entry name" value="PROTEIN_KINASE_ATP"/>
    <property type="match status" value="1"/>
</dbReference>
<feature type="compositionally biased region" description="Basic and acidic residues" evidence="14">
    <location>
        <begin position="340"/>
        <end position="352"/>
    </location>
</feature>
<dbReference type="Proteomes" id="UP000215902">
    <property type="component" value="Unassembled WGS sequence"/>
</dbReference>
<accession>A0A267GLZ1</accession>
<dbReference type="PROSITE" id="PS50011">
    <property type="entry name" value="PROTEIN_KINASE_DOM"/>
    <property type="match status" value="1"/>
</dbReference>
<feature type="binding site" evidence="12">
    <location>
        <position position="73"/>
    </location>
    <ligand>
        <name>ATP</name>
        <dbReference type="ChEBI" id="CHEBI:30616"/>
    </ligand>
</feature>
<dbReference type="OrthoDB" id="408964at2759"/>
<dbReference type="CDD" id="cd13117">
    <property type="entry name" value="POLO_box_2"/>
    <property type="match status" value="1"/>
</dbReference>
<name>A0A267GLZ1_9PLAT</name>
<dbReference type="GO" id="GO:0005813">
    <property type="term" value="C:centrosome"/>
    <property type="evidence" value="ECO:0007669"/>
    <property type="project" value="UniProtKB-SubCell"/>
</dbReference>
<dbReference type="InterPro" id="IPR033701">
    <property type="entry name" value="POLO_box_1"/>
</dbReference>
<keyword evidence="18" id="KW-1185">Reference proteome</keyword>
<dbReference type="GO" id="GO:0005634">
    <property type="term" value="C:nucleus"/>
    <property type="evidence" value="ECO:0007669"/>
    <property type="project" value="TreeGrafter"/>
</dbReference>
<dbReference type="PANTHER" id="PTHR24345">
    <property type="entry name" value="SERINE/THREONINE-PROTEIN KINASE PLK"/>
    <property type="match status" value="1"/>
</dbReference>
<evidence type="ECO:0000313" key="18">
    <source>
        <dbReference type="Proteomes" id="UP000215902"/>
    </source>
</evidence>
<dbReference type="InterPro" id="IPR036947">
    <property type="entry name" value="POLO_box_dom_sf"/>
</dbReference>
<dbReference type="GO" id="GO:0007052">
    <property type="term" value="P:mitotic spindle organization"/>
    <property type="evidence" value="ECO:0007669"/>
    <property type="project" value="TreeGrafter"/>
</dbReference>
<dbReference type="InterPro" id="IPR008271">
    <property type="entry name" value="Ser/Thr_kinase_AS"/>
</dbReference>
<dbReference type="EC" id="2.7.11.21" evidence="13"/>
<keyword evidence="6 12" id="KW-0547">Nucleotide-binding</keyword>
<dbReference type="AlphaFoldDB" id="A0A267GLZ1"/>
<evidence type="ECO:0000256" key="4">
    <source>
        <dbReference type="ARBA" id="ARBA00022679"/>
    </source>
</evidence>
<dbReference type="Gene3D" id="3.30.200.20">
    <property type="entry name" value="Phosphorylase Kinase, domain 1"/>
    <property type="match status" value="1"/>
</dbReference>
<keyword evidence="3 13" id="KW-0723">Serine/threonine-protein kinase</keyword>
<evidence type="ECO:0000259" key="16">
    <source>
        <dbReference type="PROSITE" id="PS50078"/>
    </source>
</evidence>
<evidence type="ECO:0000256" key="12">
    <source>
        <dbReference type="PROSITE-ProRule" id="PRU10141"/>
    </source>
</evidence>
<keyword evidence="4 13" id="KW-0808">Transferase</keyword>
<evidence type="ECO:0000256" key="8">
    <source>
        <dbReference type="ARBA" id="ARBA00022840"/>
    </source>
</evidence>
<keyword evidence="7 13" id="KW-0418">Kinase</keyword>
<proteinExistence type="inferred from homology"/>
<evidence type="ECO:0000256" key="10">
    <source>
        <dbReference type="ARBA" id="ARBA00047802"/>
    </source>
</evidence>
<comment type="similarity">
    <text evidence="13">Belongs to the protein kinase superfamily. Ser/Thr protein kinase family. CDC5/Polo subfamily.</text>
</comment>
<evidence type="ECO:0000256" key="14">
    <source>
        <dbReference type="SAM" id="MobiDB-lite"/>
    </source>
</evidence>
<dbReference type="CDD" id="cd13118">
    <property type="entry name" value="POLO_box_1"/>
    <property type="match status" value="1"/>
</dbReference>
<dbReference type="GO" id="GO:0106310">
    <property type="term" value="F:protein serine kinase activity"/>
    <property type="evidence" value="ECO:0007669"/>
    <property type="project" value="RHEA"/>
</dbReference>
<evidence type="ECO:0000256" key="13">
    <source>
        <dbReference type="RuleBase" id="RU361162"/>
    </source>
</evidence>
<keyword evidence="8 12" id="KW-0067">ATP-binding</keyword>
<feature type="region of interest" description="Disordered" evidence="14">
    <location>
        <begin position="331"/>
        <end position="388"/>
    </location>
</feature>
<evidence type="ECO:0000256" key="6">
    <source>
        <dbReference type="ARBA" id="ARBA00022741"/>
    </source>
</evidence>
<dbReference type="PROSITE" id="PS00108">
    <property type="entry name" value="PROTEIN_KINASE_ST"/>
    <property type="match status" value="1"/>
</dbReference>
<evidence type="ECO:0000256" key="3">
    <source>
        <dbReference type="ARBA" id="ARBA00022527"/>
    </source>
</evidence>
<evidence type="ECO:0000256" key="11">
    <source>
        <dbReference type="ARBA" id="ARBA00048347"/>
    </source>
</evidence>
<dbReference type="SUPFAM" id="SSF82615">
    <property type="entry name" value="Polo-box domain"/>
    <property type="match status" value="2"/>
</dbReference>